<keyword evidence="2" id="KW-1015">Disulfide bond</keyword>
<dbReference type="InParanoid" id="A0A1V9XX38"/>
<evidence type="ECO:0000256" key="2">
    <source>
        <dbReference type="ARBA" id="ARBA00023157"/>
    </source>
</evidence>
<dbReference type="PROSITE" id="PS01187">
    <property type="entry name" value="EGF_CA"/>
    <property type="match status" value="1"/>
</dbReference>
<evidence type="ECO:0000259" key="4">
    <source>
        <dbReference type="SMART" id="SM00179"/>
    </source>
</evidence>
<reference evidence="5 6" key="1">
    <citation type="journal article" date="2017" name="Gigascience">
        <title>Draft genome of the honey bee ectoparasitic mite, Tropilaelaps mercedesae, is shaped by the parasitic life history.</title>
        <authorList>
            <person name="Dong X."/>
            <person name="Armstrong S.D."/>
            <person name="Xia D."/>
            <person name="Makepeace B.L."/>
            <person name="Darby A.C."/>
            <person name="Kadowaki T."/>
        </authorList>
    </citation>
    <scope>NUCLEOTIDE SEQUENCE [LARGE SCALE GENOMIC DNA]</scope>
    <source>
        <strain evidence="5">Wuxi-XJTLU</strain>
    </source>
</reference>
<keyword evidence="3" id="KW-0732">Signal</keyword>
<feature type="chain" id="PRO_5012461336" evidence="3">
    <location>
        <begin position="20"/>
        <end position="247"/>
    </location>
</feature>
<gene>
    <name evidence="5" type="ORF">BIW11_06710</name>
</gene>
<keyword evidence="6" id="KW-1185">Reference proteome</keyword>
<dbReference type="Gene3D" id="2.10.25.10">
    <property type="entry name" value="Laminin"/>
    <property type="match status" value="1"/>
</dbReference>
<dbReference type="Pfam" id="PF07645">
    <property type="entry name" value="EGF_CA"/>
    <property type="match status" value="1"/>
</dbReference>
<dbReference type="STRING" id="418985.A0A1V9XX38"/>
<keyword evidence="1" id="KW-0245">EGF-like domain</keyword>
<dbReference type="SMART" id="SM00179">
    <property type="entry name" value="EGF_CA"/>
    <property type="match status" value="1"/>
</dbReference>
<dbReference type="AlphaFoldDB" id="A0A1V9XX38"/>
<dbReference type="OrthoDB" id="5985519at2759"/>
<proteinExistence type="predicted"/>
<dbReference type="InterPro" id="IPR049883">
    <property type="entry name" value="NOTCH1_EGF-like"/>
</dbReference>
<evidence type="ECO:0000256" key="1">
    <source>
        <dbReference type="ARBA" id="ARBA00022536"/>
    </source>
</evidence>
<sequence>MQITTASLICFLSIGLTVAQDDEDAPTDHLLPYLERCCQLGQEFARSRLSCDEAKLRAAHQHHIAASNQAGVSNITCTISAAFCCEETLEREIHCDQGINAAMVDATCSKQTDLTAKACCNWCRAGLHREPNACEELPAETPMYLREAFTSCCARFPSKKLRKKCGSNDCNSAIVTCLSPIETCTFDDQNCHYRCIESSISCQIGFRMDEYGRCLDIDECALRTHSCAPNEICINEHGSYRCKSCDC</sequence>
<accession>A0A1V9XX38</accession>
<feature type="signal peptide" evidence="3">
    <location>
        <begin position="1"/>
        <end position="19"/>
    </location>
</feature>
<dbReference type="GO" id="GO:0005509">
    <property type="term" value="F:calcium ion binding"/>
    <property type="evidence" value="ECO:0007669"/>
    <property type="project" value="InterPro"/>
</dbReference>
<comment type="caution">
    <text evidence="5">The sequence shown here is derived from an EMBL/GenBank/DDBJ whole genome shotgun (WGS) entry which is preliminary data.</text>
</comment>
<evidence type="ECO:0000313" key="5">
    <source>
        <dbReference type="EMBL" id="OQR77983.1"/>
    </source>
</evidence>
<evidence type="ECO:0000313" key="6">
    <source>
        <dbReference type="Proteomes" id="UP000192247"/>
    </source>
</evidence>
<feature type="domain" description="EGF-like calcium-binding" evidence="4">
    <location>
        <begin position="216"/>
        <end position="246"/>
    </location>
</feature>
<dbReference type="InterPro" id="IPR018097">
    <property type="entry name" value="EGF_Ca-bd_CS"/>
</dbReference>
<dbReference type="EMBL" id="MNPL01002783">
    <property type="protein sequence ID" value="OQR77983.1"/>
    <property type="molecule type" value="Genomic_DNA"/>
</dbReference>
<dbReference type="Proteomes" id="UP000192247">
    <property type="component" value="Unassembled WGS sequence"/>
</dbReference>
<protein>
    <submittedName>
        <fullName evidence="5">Fibulin-1-like</fullName>
    </submittedName>
</protein>
<dbReference type="InterPro" id="IPR001881">
    <property type="entry name" value="EGF-like_Ca-bd_dom"/>
</dbReference>
<evidence type="ECO:0000256" key="3">
    <source>
        <dbReference type="SAM" id="SignalP"/>
    </source>
</evidence>
<name>A0A1V9XX38_9ACAR</name>
<organism evidence="5 6">
    <name type="scientific">Tropilaelaps mercedesae</name>
    <dbReference type="NCBI Taxonomy" id="418985"/>
    <lineage>
        <taxon>Eukaryota</taxon>
        <taxon>Metazoa</taxon>
        <taxon>Ecdysozoa</taxon>
        <taxon>Arthropoda</taxon>
        <taxon>Chelicerata</taxon>
        <taxon>Arachnida</taxon>
        <taxon>Acari</taxon>
        <taxon>Parasitiformes</taxon>
        <taxon>Mesostigmata</taxon>
        <taxon>Gamasina</taxon>
        <taxon>Dermanyssoidea</taxon>
        <taxon>Laelapidae</taxon>
        <taxon>Tropilaelaps</taxon>
    </lineage>
</organism>